<dbReference type="Pfam" id="PF00708">
    <property type="entry name" value="Acylphosphatase"/>
    <property type="match status" value="1"/>
</dbReference>
<keyword evidence="4" id="KW-0378">Hydrolase</keyword>
<protein>
    <recommendedName>
        <fullName evidence="2 4">acylphosphatase</fullName>
        <ecNumber evidence="2 4">3.6.1.7</ecNumber>
    </recommendedName>
</protein>
<dbReference type="PROSITE" id="PS51160">
    <property type="entry name" value="ACYLPHOSPHATASE_3"/>
    <property type="match status" value="1"/>
</dbReference>
<comment type="caution">
    <text evidence="7">The sequence shown here is derived from an EMBL/GenBank/DDBJ whole genome shotgun (WGS) entry which is preliminary data.</text>
</comment>
<dbReference type="InterPro" id="IPR020456">
    <property type="entry name" value="Acylphosphatase"/>
</dbReference>
<evidence type="ECO:0000256" key="4">
    <source>
        <dbReference type="PROSITE-ProRule" id="PRU00520"/>
    </source>
</evidence>
<gene>
    <name evidence="7" type="primary">acyP</name>
    <name evidence="7" type="ORF">GCM10017783_05340</name>
</gene>
<dbReference type="PANTHER" id="PTHR47268">
    <property type="entry name" value="ACYLPHOSPHATASE"/>
    <property type="match status" value="1"/>
</dbReference>
<evidence type="ECO:0000313" key="7">
    <source>
        <dbReference type="EMBL" id="GHF96397.1"/>
    </source>
</evidence>
<evidence type="ECO:0000256" key="5">
    <source>
        <dbReference type="RuleBase" id="RU004168"/>
    </source>
</evidence>
<dbReference type="PANTHER" id="PTHR47268:SF4">
    <property type="entry name" value="ACYLPHOSPHATASE"/>
    <property type="match status" value="1"/>
</dbReference>
<dbReference type="NCBIfam" id="NF011000">
    <property type="entry name" value="PRK14426.1"/>
    <property type="match status" value="1"/>
</dbReference>
<dbReference type="Gene3D" id="3.30.70.100">
    <property type="match status" value="1"/>
</dbReference>
<feature type="domain" description="Acylphosphatase-like" evidence="6">
    <location>
        <begin position="17"/>
        <end position="102"/>
    </location>
</feature>
<dbReference type="InterPro" id="IPR036046">
    <property type="entry name" value="Acylphosphatase-like_dom_sf"/>
</dbReference>
<sequence>MASSFTLSLMTEHKQQRLTALVSGQVQGVGYRYFAQRRARDMDLSGYAENLSDGRVEVVAEGWPEDLDRLVHWLKQGPPHARVDGIESQLSEATGLRGFHIY</sequence>
<dbReference type="EMBL" id="BNAL01000004">
    <property type="protein sequence ID" value="GHF96397.1"/>
    <property type="molecule type" value="Genomic_DNA"/>
</dbReference>
<evidence type="ECO:0000313" key="8">
    <source>
        <dbReference type="Proteomes" id="UP000632154"/>
    </source>
</evidence>
<accession>A0ABQ3K230</accession>
<dbReference type="Proteomes" id="UP000632154">
    <property type="component" value="Unassembled WGS sequence"/>
</dbReference>
<evidence type="ECO:0000256" key="3">
    <source>
        <dbReference type="ARBA" id="ARBA00047645"/>
    </source>
</evidence>
<comment type="similarity">
    <text evidence="1 5">Belongs to the acylphosphatase family.</text>
</comment>
<dbReference type="NCBIfam" id="NF011007">
    <property type="entry name" value="PRK14433.1"/>
    <property type="match status" value="1"/>
</dbReference>
<dbReference type="SUPFAM" id="SSF54975">
    <property type="entry name" value="Acylphosphatase/BLUF domain-like"/>
    <property type="match status" value="1"/>
</dbReference>
<dbReference type="EC" id="3.6.1.7" evidence="2 4"/>
<reference evidence="8" key="1">
    <citation type="journal article" date="2019" name="Int. J. Syst. Evol. Microbiol.">
        <title>The Global Catalogue of Microorganisms (GCM) 10K type strain sequencing project: providing services to taxonomists for standard genome sequencing and annotation.</title>
        <authorList>
            <consortium name="The Broad Institute Genomics Platform"/>
            <consortium name="The Broad Institute Genome Sequencing Center for Infectious Disease"/>
            <person name="Wu L."/>
            <person name="Ma J."/>
        </authorList>
    </citation>
    <scope>NUCLEOTIDE SEQUENCE [LARGE SCALE GENOMIC DNA]</scope>
    <source>
        <strain evidence="8">CGMCC 1.18439</strain>
    </source>
</reference>
<feature type="active site" evidence="4">
    <location>
        <position position="32"/>
    </location>
</feature>
<evidence type="ECO:0000256" key="2">
    <source>
        <dbReference type="ARBA" id="ARBA00012150"/>
    </source>
</evidence>
<feature type="active site" evidence="4">
    <location>
        <position position="50"/>
    </location>
</feature>
<evidence type="ECO:0000259" key="6">
    <source>
        <dbReference type="PROSITE" id="PS51160"/>
    </source>
</evidence>
<evidence type="ECO:0000256" key="1">
    <source>
        <dbReference type="ARBA" id="ARBA00005614"/>
    </source>
</evidence>
<dbReference type="InterPro" id="IPR001792">
    <property type="entry name" value="Acylphosphatase-like_dom"/>
</dbReference>
<keyword evidence="8" id="KW-1185">Reference proteome</keyword>
<comment type="catalytic activity">
    <reaction evidence="3 4">
        <text>an acyl phosphate + H2O = a carboxylate + phosphate + H(+)</text>
        <dbReference type="Rhea" id="RHEA:14965"/>
        <dbReference type="ChEBI" id="CHEBI:15377"/>
        <dbReference type="ChEBI" id="CHEBI:15378"/>
        <dbReference type="ChEBI" id="CHEBI:29067"/>
        <dbReference type="ChEBI" id="CHEBI:43474"/>
        <dbReference type="ChEBI" id="CHEBI:59918"/>
        <dbReference type="EC" id="3.6.1.7"/>
    </reaction>
</comment>
<name>A0ABQ3K230_9DEIO</name>
<proteinExistence type="inferred from homology"/>
<organism evidence="7 8">
    <name type="scientific">Deinococcus piscis</name>
    <dbReference type="NCBI Taxonomy" id="394230"/>
    <lineage>
        <taxon>Bacteria</taxon>
        <taxon>Thermotogati</taxon>
        <taxon>Deinococcota</taxon>
        <taxon>Deinococci</taxon>
        <taxon>Deinococcales</taxon>
        <taxon>Deinococcaceae</taxon>
        <taxon>Deinococcus</taxon>
    </lineage>
</organism>